<keyword evidence="2" id="KW-1185">Reference proteome</keyword>
<gene>
    <name evidence="1" type="ORF">KIN20_011078</name>
</gene>
<accession>A0AAD5MRJ6</accession>
<evidence type="ECO:0000313" key="2">
    <source>
        <dbReference type="Proteomes" id="UP001196413"/>
    </source>
</evidence>
<reference evidence="1" key="1">
    <citation type="submission" date="2021-06" db="EMBL/GenBank/DDBJ databases">
        <title>Parelaphostrongylus tenuis whole genome reference sequence.</title>
        <authorList>
            <person name="Garwood T.J."/>
            <person name="Larsen P.A."/>
            <person name="Fountain-Jones N.M."/>
            <person name="Garbe J.R."/>
            <person name="Macchietto M.G."/>
            <person name="Kania S.A."/>
            <person name="Gerhold R.W."/>
            <person name="Richards J.E."/>
            <person name="Wolf T.M."/>
        </authorList>
    </citation>
    <scope>NUCLEOTIDE SEQUENCE</scope>
    <source>
        <strain evidence="1">MNPRO001-30</strain>
        <tissue evidence="1">Meninges</tissue>
    </source>
</reference>
<comment type="caution">
    <text evidence="1">The sequence shown here is derived from an EMBL/GenBank/DDBJ whole genome shotgun (WGS) entry which is preliminary data.</text>
</comment>
<proteinExistence type="predicted"/>
<dbReference type="EMBL" id="JAHQIW010001998">
    <property type="protein sequence ID" value="KAJ1354201.1"/>
    <property type="molecule type" value="Genomic_DNA"/>
</dbReference>
<dbReference type="Proteomes" id="UP001196413">
    <property type="component" value="Unassembled WGS sequence"/>
</dbReference>
<evidence type="ECO:0000313" key="1">
    <source>
        <dbReference type="EMBL" id="KAJ1354201.1"/>
    </source>
</evidence>
<dbReference type="AlphaFoldDB" id="A0AAD5MRJ6"/>
<protein>
    <submittedName>
        <fullName evidence="1">Uncharacterized protein</fullName>
    </submittedName>
</protein>
<sequence length="79" mass="9288">MPKRLNCCCFTNFIAFQHTQYVRFVRTVKSHFNDMKRELPSAENGRCRERLKCLTGVSRYRAAMYGDMFHSGARYQAGK</sequence>
<organism evidence="1 2">
    <name type="scientific">Parelaphostrongylus tenuis</name>
    <name type="common">Meningeal worm</name>
    <dbReference type="NCBI Taxonomy" id="148309"/>
    <lineage>
        <taxon>Eukaryota</taxon>
        <taxon>Metazoa</taxon>
        <taxon>Ecdysozoa</taxon>
        <taxon>Nematoda</taxon>
        <taxon>Chromadorea</taxon>
        <taxon>Rhabditida</taxon>
        <taxon>Rhabditina</taxon>
        <taxon>Rhabditomorpha</taxon>
        <taxon>Strongyloidea</taxon>
        <taxon>Metastrongylidae</taxon>
        <taxon>Parelaphostrongylus</taxon>
    </lineage>
</organism>
<name>A0AAD5MRJ6_PARTN</name>